<evidence type="ECO:0000313" key="3">
    <source>
        <dbReference type="Proteomes" id="UP001365542"/>
    </source>
</evidence>
<organism evidence="2 3">
    <name type="scientific">Orbilia ellipsospora</name>
    <dbReference type="NCBI Taxonomy" id="2528407"/>
    <lineage>
        <taxon>Eukaryota</taxon>
        <taxon>Fungi</taxon>
        <taxon>Dikarya</taxon>
        <taxon>Ascomycota</taxon>
        <taxon>Pezizomycotina</taxon>
        <taxon>Orbiliomycetes</taxon>
        <taxon>Orbiliales</taxon>
        <taxon>Orbiliaceae</taxon>
        <taxon>Orbilia</taxon>
    </lineage>
</organism>
<dbReference type="Gene3D" id="3.30.420.10">
    <property type="entry name" value="Ribonuclease H-like superfamily/Ribonuclease H"/>
    <property type="match status" value="1"/>
</dbReference>
<proteinExistence type="predicted"/>
<sequence>MAGRLQQHETTPTVIVSSASHRSHHETDDDDDDPSIIPEIELFIPLTDSTTPQSHFLPGISSDPFTVRVPRFYHISKPNTILIYTDGACLNNGQPTARAGCAFHFRPASQAMYICTKRSRAVPFGE</sequence>
<dbReference type="InterPro" id="IPR036397">
    <property type="entry name" value="RNaseH_sf"/>
</dbReference>
<comment type="caution">
    <text evidence="2">The sequence shown here is derived from an EMBL/GenBank/DDBJ whole genome shotgun (WGS) entry which is preliminary data.</text>
</comment>
<dbReference type="AlphaFoldDB" id="A0AAV9WUA8"/>
<dbReference type="GO" id="GO:0003676">
    <property type="term" value="F:nucleic acid binding"/>
    <property type="evidence" value="ECO:0007669"/>
    <property type="project" value="InterPro"/>
</dbReference>
<accession>A0AAV9WUA8</accession>
<dbReference type="EMBL" id="JAVHJO010000018">
    <property type="protein sequence ID" value="KAK6524062.1"/>
    <property type="molecule type" value="Genomic_DNA"/>
</dbReference>
<evidence type="ECO:0000256" key="1">
    <source>
        <dbReference type="SAM" id="MobiDB-lite"/>
    </source>
</evidence>
<protein>
    <submittedName>
        <fullName evidence="2">Uncharacterized protein</fullName>
    </submittedName>
</protein>
<dbReference type="Proteomes" id="UP001365542">
    <property type="component" value="Unassembled WGS sequence"/>
</dbReference>
<evidence type="ECO:0000313" key="2">
    <source>
        <dbReference type="EMBL" id="KAK6524062.1"/>
    </source>
</evidence>
<name>A0AAV9WUA8_9PEZI</name>
<feature type="compositionally biased region" description="Polar residues" evidence="1">
    <location>
        <begin position="8"/>
        <end position="20"/>
    </location>
</feature>
<keyword evidence="3" id="KW-1185">Reference proteome</keyword>
<gene>
    <name evidence="2" type="ORF">TWF694_005727</name>
</gene>
<feature type="region of interest" description="Disordered" evidence="1">
    <location>
        <begin position="1"/>
        <end position="36"/>
    </location>
</feature>
<reference evidence="2 3" key="1">
    <citation type="submission" date="2019-10" db="EMBL/GenBank/DDBJ databases">
        <authorList>
            <person name="Palmer J.M."/>
        </authorList>
    </citation>
    <scope>NUCLEOTIDE SEQUENCE [LARGE SCALE GENOMIC DNA]</scope>
    <source>
        <strain evidence="2 3">TWF694</strain>
    </source>
</reference>